<sequence length="724" mass="74249">MAGAGEVFAGRSADGRVVAVTVVPPEVAAAPGFRERFRARAETARTVSGEAVMPLVDVDPDAPSPWSATAFVQGLSLRRSVERYGGLPEPSLRRLAAGLAGAMARIHAAGLTHGDVGPDAVLLTVGGPYVSVFGTTGITEDAASPMDDMFGLGSTVLFAASGSEPRWEGASEDVRTRLAALETMTSALPSSLREVIGGCLYPEPSTRPTAEQLVDYLDRQALPMPTGDWLPSALTADIEALAAATPSSATGSGAVGGGLGLGGGLGRRKLLLGLTGGALAAGGVAAAVVFSSRRPAPKREDRAGAAAPPARSASPSGASPAPSPTGGPTQIPLDGPDATKAWTATGSSAPTAVEASGKVVMVVTEKSTAFLNASTGKRALPALNTTDMLGSDARRSPTAYADGVFYYLGDAPKAPNMVVAVDETTGHVKWATSMALFGSGGGAHTRMYSASSVAVHGRTVYVCGEVNTGSSSITSRPTGYIRAFDGATGKGLWRVEGKDIDNVLVPPSGSYLLAASSATKGKPGRVQMIDAGRRGARGWKRSIPNAQYLTQPGWPMTCYAAGMFVFAGGTGDTLFAVEAATGSVKWHQHFDSKSGDHIQLGTPFASPDGETVYVPVGSDLAALRSTDGSLRWVATLTGAGDDGTSNMFKASLQMSGMSARCTVDTVFATDVAKNLWAIDAATGRARWKYNDPGQPDVGFKWTVGGDRVFIASHRTLTAISAHGQ</sequence>
<dbReference type="InterPro" id="IPR011009">
    <property type="entry name" value="Kinase-like_dom_sf"/>
</dbReference>
<dbReference type="InterPro" id="IPR018391">
    <property type="entry name" value="PQQ_b-propeller_rpt"/>
</dbReference>
<dbReference type="SUPFAM" id="SSF56112">
    <property type="entry name" value="Protein kinase-like (PK-like)"/>
    <property type="match status" value="1"/>
</dbReference>
<evidence type="ECO:0000313" key="4">
    <source>
        <dbReference type="Proteomes" id="UP001163064"/>
    </source>
</evidence>
<dbReference type="Gene3D" id="2.130.10.10">
    <property type="entry name" value="YVTN repeat-like/Quinoprotein amine dehydrogenase"/>
    <property type="match status" value="1"/>
</dbReference>
<dbReference type="RefSeq" id="WP_266601690.1">
    <property type="nucleotide sequence ID" value="NZ_JAPHNL010000251.1"/>
</dbReference>
<proteinExistence type="predicted"/>
<keyword evidence="4" id="KW-1185">Reference proteome</keyword>
<dbReference type="EMBL" id="JAPHNL010000251">
    <property type="protein sequence ID" value="MCX3061936.1"/>
    <property type="molecule type" value="Genomic_DNA"/>
</dbReference>
<name>A0ABT3TZQ8_9ACTN</name>
<evidence type="ECO:0000259" key="2">
    <source>
        <dbReference type="PROSITE" id="PS50011"/>
    </source>
</evidence>
<feature type="region of interest" description="Disordered" evidence="1">
    <location>
        <begin position="293"/>
        <end position="349"/>
    </location>
</feature>
<dbReference type="SUPFAM" id="SSF50998">
    <property type="entry name" value="Quinoprotein alcohol dehydrogenase-like"/>
    <property type="match status" value="1"/>
</dbReference>
<dbReference type="InterPro" id="IPR002372">
    <property type="entry name" value="PQQ_rpt_dom"/>
</dbReference>
<dbReference type="Pfam" id="PF13360">
    <property type="entry name" value="PQQ_2"/>
    <property type="match status" value="2"/>
</dbReference>
<comment type="caution">
    <text evidence="3">The sequence shown here is derived from an EMBL/GenBank/DDBJ whole genome shotgun (WGS) entry which is preliminary data.</text>
</comment>
<evidence type="ECO:0000256" key="1">
    <source>
        <dbReference type="SAM" id="MobiDB-lite"/>
    </source>
</evidence>
<protein>
    <submittedName>
        <fullName evidence="3">PQQ-binding-like beta-propeller repeat protein</fullName>
    </submittedName>
</protein>
<reference evidence="3" key="1">
    <citation type="submission" date="2022-10" db="EMBL/GenBank/DDBJ databases">
        <title>Streptomyces beihaiensis sp. nov., a chitin degrading actinobacterium, isolated from shrimp pond soil.</title>
        <authorList>
            <person name="Xie J."/>
            <person name="Shen N."/>
        </authorList>
    </citation>
    <scope>NUCLEOTIDE SEQUENCE</scope>
    <source>
        <strain evidence="3">GXMU-J5</strain>
    </source>
</reference>
<dbReference type="Proteomes" id="UP001163064">
    <property type="component" value="Unassembled WGS sequence"/>
</dbReference>
<dbReference type="InterPro" id="IPR011047">
    <property type="entry name" value="Quinoprotein_ADH-like_sf"/>
</dbReference>
<feature type="domain" description="Protein kinase" evidence="2">
    <location>
        <begin position="1"/>
        <end position="222"/>
    </location>
</feature>
<organism evidence="3 4">
    <name type="scientific">Streptomyces beihaiensis</name>
    <dbReference type="NCBI Taxonomy" id="2984495"/>
    <lineage>
        <taxon>Bacteria</taxon>
        <taxon>Bacillati</taxon>
        <taxon>Actinomycetota</taxon>
        <taxon>Actinomycetes</taxon>
        <taxon>Kitasatosporales</taxon>
        <taxon>Streptomycetaceae</taxon>
        <taxon>Streptomyces</taxon>
    </lineage>
</organism>
<evidence type="ECO:0000313" key="3">
    <source>
        <dbReference type="EMBL" id="MCX3061936.1"/>
    </source>
</evidence>
<dbReference type="SMART" id="SM00564">
    <property type="entry name" value="PQQ"/>
    <property type="match status" value="4"/>
</dbReference>
<dbReference type="PROSITE" id="PS50011">
    <property type="entry name" value="PROTEIN_KINASE_DOM"/>
    <property type="match status" value="1"/>
</dbReference>
<dbReference type="InterPro" id="IPR000719">
    <property type="entry name" value="Prot_kinase_dom"/>
</dbReference>
<feature type="compositionally biased region" description="Low complexity" evidence="1">
    <location>
        <begin position="304"/>
        <end position="329"/>
    </location>
</feature>
<accession>A0ABT3TZQ8</accession>
<dbReference type="Gene3D" id="3.30.200.20">
    <property type="entry name" value="Phosphorylase Kinase, domain 1"/>
    <property type="match status" value="1"/>
</dbReference>
<dbReference type="SMART" id="SM00220">
    <property type="entry name" value="S_TKc"/>
    <property type="match status" value="1"/>
</dbReference>
<dbReference type="PANTHER" id="PTHR34512">
    <property type="entry name" value="CELL SURFACE PROTEIN"/>
    <property type="match status" value="1"/>
</dbReference>
<dbReference type="InterPro" id="IPR015943">
    <property type="entry name" value="WD40/YVTN_repeat-like_dom_sf"/>
</dbReference>
<gene>
    <name evidence="3" type="ORF">OFY01_19650</name>
</gene>
<dbReference type="Gene3D" id="2.40.10.480">
    <property type="match status" value="1"/>
</dbReference>
<dbReference type="PANTHER" id="PTHR34512:SF30">
    <property type="entry name" value="OUTER MEMBRANE PROTEIN ASSEMBLY FACTOR BAMB"/>
    <property type="match status" value="1"/>
</dbReference>
<dbReference type="Gene3D" id="1.10.510.10">
    <property type="entry name" value="Transferase(Phosphotransferase) domain 1"/>
    <property type="match status" value="2"/>
</dbReference>